<dbReference type="Gene3D" id="3.80.10.10">
    <property type="entry name" value="Ribonuclease Inhibitor"/>
    <property type="match status" value="1"/>
</dbReference>
<dbReference type="InterPro" id="IPR032675">
    <property type="entry name" value="LRR_dom_sf"/>
</dbReference>
<protein>
    <submittedName>
        <fullName evidence="1">Predicted protein</fullName>
    </submittedName>
</protein>
<name>B0DP63_LACBS</name>
<dbReference type="PANTHER" id="PTHR38926">
    <property type="entry name" value="F-BOX DOMAIN CONTAINING PROTEIN, EXPRESSED"/>
    <property type="match status" value="1"/>
</dbReference>
<gene>
    <name evidence="1" type="ORF">LACBIDRAFT_307014</name>
</gene>
<evidence type="ECO:0000313" key="2">
    <source>
        <dbReference type="Proteomes" id="UP000001194"/>
    </source>
</evidence>
<dbReference type="HOGENOM" id="CLU_018544_12_0_1"/>
<proteinExistence type="predicted"/>
<dbReference type="SUPFAM" id="SSF52047">
    <property type="entry name" value="RNI-like"/>
    <property type="match status" value="1"/>
</dbReference>
<dbReference type="EMBL" id="DS547123">
    <property type="protein sequence ID" value="EDR03630.1"/>
    <property type="molecule type" value="Genomic_DNA"/>
</dbReference>
<dbReference type="AlphaFoldDB" id="B0DP63"/>
<dbReference type="RefSeq" id="XP_001885778.1">
    <property type="nucleotide sequence ID" value="XM_001885743.1"/>
</dbReference>
<organism evidence="2">
    <name type="scientific">Laccaria bicolor (strain S238N-H82 / ATCC MYA-4686)</name>
    <name type="common">Bicoloured deceiver</name>
    <name type="synonym">Laccaria laccata var. bicolor</name>
    <dbReference type="NCBI Taxonomy" id="486041"/>
    <lineage>
        <taxon>Eukaryota</taxon>
        <taxon>Fungi</taxon>
        <taxon>Dikarya</taxon>
        <taxon>Basidiomycota</taxon>
        <taxon>Agaricomycotina</taxon>
        <taxon>Agaricomycetes</taxon>
        <taxon>Agaricomycetidae</taxon>
        <taxon>Agaricales</taxon>
        <taxon>Agaricineae</taxon>
        <taxon>Hydnangiaceae</taxon>
        <taxon>Laccaria</taxon>
    </lineage>
</organism>
<reference evidence="1 2" key="1">
    <citation type="journal article" date="2008" name="Nature">
        <title>The genome of Laccaria bicolor provides insights into mycorrhizal symbiosis.</title>
        <authorList>
            <person name="Martin F."/>
            <person name="Aerts A."/>
            <person name="Ahren D."/>
            <person name="Brun A."/>
            <person name="Danchin E.G.J."/>
            <person name="Duchaussoy F."/>
            <person name="Gibon J."/>
            <person name="Kohler A."/>
            <person name="Lindquist E."/>
            <person name="Pereda V."/>
            <person name="Salamov A."/>
            <person name="Shapiro H.J."/>
            <person name="Wuyts J."/>
            <person name="Blaudez D."/>
            <person name="Buee M."/>
            <person name="Brokstein P."/>
            <person name="Canbaeck B."/>
            <person name="Cohen D."/>
            <person name="Courty P.E."/>
            <person name="Coutinho P.M."/>
            <person name="Delaruelle C."/>
            <person name="Detter J.C."/>
            <person name="Deveau A."/>
            <person name="DiFazio S."/>
            <person name="Duplessis S."/>
            <person name="Fraissinet-Tachet L."/>
            <person name="Lucic E."/>
            <person name="Frey-Klett P."/>
            <person name="Fourrey C."/>
            <person name="Feussner I."/>
            <person name="Gay G."/>
            <person name="Grimwood J."/>
            <person name="Hoegger P.J."/>
            <person name="Jain P."/>
            <person name="Kilaru S."/>
            <person name="Labbe J."/>
            <person name="Lin Y.C."/>
            <person name="Legue V."/>
            <person name="Le Tacon F."/>
            <person name="Marmeisse R."/>
            <person name="Melayah D."/>
            <person name="Montanini B."/>
            <person name="Muratet M."/>
            <person name="Nehls U."/>
            <person name="Niculita-Hirzel H."/>
            <person name="Oudot-Le Secq M.P."/>
            <person name="Peter M."/>
            <person name="Quesneville H."/>
            <person name="Rajashekar B."/>
            <person name="Reich M."/>
            <person name="Rouhier N."/>
            <person name="Schmutz J."/>
            <person name="Yin T."/>
            <person name="Chalot M."/>
            <person name="Henrissat B."/>
            <person name="Kuees U."/>
            <person name="Lucas S."/>
            <person name="Van de Peer Y."/>
            <person name="Podila G.K."/>
            <person name="Polle A."/>
            <person name="Pukkila P.J."/>
            <person name="Richardson P.M."/>
            <person name="Rouze P."/>
            <person name="Sanders I.R."/>
            <person name="Stajich J.E."/>
            <person name="Tunlid A."/>
            <person name="Tuskan G."/>
            <person name="Grigoriev I.V."/>
        </authorList>
    </citation>
    <scope>NUCLEOTIDE SEQUENCE [LARGE SCALE GENOMIC DNA]</scope>
    <source>
        <strain evidence="2">S238N-H82 / ATCC MYA-4686</strain>
    </source>
</reference>
<dbReference type="PANTHER" id="PTHR38926:SF72">
    <property type="entry name" value="IM:7136021-RELATED"/>
    <property type="match status" value="1"/>
</dbReference>
<keyword evidence="2" id="KW-1185">Reference proteome</keyword>
<dbReference type="OrthoDB" id="3365698at2759"/>
<dbReference type="KEGG" id="lbc:LACBIDRAFT_307014"/>
<evidence type="ECO:0000313" key="1">
    <source>
        <dbReference type="EMBL" id="EDR03630.1"/>
    </source>
</evidence>
<accession>B0DP63</accession>
<dbReference type="Proteomes" id="UP000001194">
    <property type="component" value="Unassembled WGS sequence"/>
</dbReference>
<dbReference type="GeneID" id="6081338"/>
<sequence>MDKSKSPYAPYLHTNYPPSASEILDIKNFLTEPLGRLSALDAEIERLDSIIRVLCDERCALSDEIEAHQALISPFRRLPLDIMEEIFTHCLPTHHNAVMSVGEAPLLLGRVCSAWRSITLATPRLWASLHIPTPTADLSQASVRKLAVRCEAVREWFLRSGEVPLSISLYTPNFYYSWDSSPDSLEHVDFFGRVSRQILPFSRQWKTVYLRGMGGSFTHTQEIVEGDVPMLESLSIVNLNMPMIASGPQDFSQAGEPWKKSSGLLSAPKLRSLSLTNFGENPLGLPVCWSRLTHLKLDADGSTQFSERPSGLRYSQVVQVLKKCPLLVSCSFRLRNTRFNESLGNPSSSFEMPPSQYTLSLPLLQHFSLSLTGRSDEAFLKYLGLPALRHLEVKVQKSDHEISENQRSVLMDFLSQNGVKLKKLSIEIWAMEQDELICCLKSVPFVTHLHLNNFNPGSVDEEIADRLTPSGSNPDYLCPLLEEFHCEGSQCASFSEAHLLSFVVQRRVSKNGGVLKRVHVIFHRNRPENIEEFFAFPETVLEGGDYINYKSEGLDYRADARISVESGLGHEPITFVDVEYALEPSIDGSLSPWEGLDGHDYHPVSSPRFTLRM</sequence>
<dbReference type="InParanoid" id="B0DP63"/>